<keyword evidence="2" id="KW-1185">Reference proteome</keyword>
<organism evidence="1 2">
    <name type="scientific">Lipomyces starkeyi NRRL Y-11557</name>
    <dbReference type="NCBI Taxonomy" id="675824"/>
    <lineage>
        <taxon>Eukaryota</taxon>
        <taxon>Fungi</taxon>
        <taxon>Dikarya</taxon>
        <taxon>Ascomycota</taxon>
        <taxon>Saccharomycotina</taxon>
        <taxon>Lipomycetes</taxon>
        <taxon>Lipomycetales</taxon>
        <taxon>Lipomycetaceae</taxon>
        <taxon>Lipomyces</taxon>
    </lineage>
</organism>
<evidence type="ECO:0000313" key="2">
    <source>
        <dbReference type="Proteomes" id="UP000094385"/>
    </source>
</evidence>
<accession>A0A1E3Q3R2</accession>
<evidence type="ECO:0000313" key="1">
    <source>
        <dbReference type="EMBL" id="ODQ71802.1"/>
    </source>
</evidence>
<name>A0A1E3Q3R2_LIPST</name>
<dbReference type="AlphaFoldDB" id="A0A1E3Q3R2"/>
<dbReference type="Proteomes" id="UP000094385">
    <property type="component" value="Unassembled WGS sequence"/>
</dbReference>
<proteinExistence type="predicted"/>
<protein>
    <submittedName>
        <fullName evidence="1">Uncharacterized protein</fullName>
    </submittedName>
</protein>
<reference evidence="1 2" key="1">
    <citation type="journal article" date="2016" name="Proc. Natl. Acad. Sci. U.S.A.">
        <title>Comparative genomics of biotechnologically important yeasts.</title>
        <authorList>
            <person name="Riley R."/>
            <person name="Haridas S."/>
            <person name="Wolfe K.H."/>
            <person name="Lopes M.R."/>
            <person name="Hittinger C.T."/>
            <person name="Goeker M."/>
            <person name="Salamov A.A."/>
            <person name="Wisecaver J.H."/>
            <person name="Long T.M."/>
            <person name="Calvey C.H."/>
            <person name="Aerts A.L."/>
            <person name="Barry K.W."/>
            <person name="Choi C."/>
            <person name="Clum A."/>
            <person name="Coughlan A.Y."/>
            <person name="Deshpande S."/>
            <person name="Douglass A.P."/>
            <person name="Hanson S.J."/>
            <person name="Klenk H.-P."/>
            <person name="LaButti K.M."/>
            <person name="Lapidus A."/>
            <person name="Lindquist E.A."/>
            <person name="Lipzen A.M."/>
            <person name="Meier-Kolthoff J.P."/>
            <person name="Ohm R.A."/>
            <person name="Otillar R.P."/>
            <person name="Pangilinan J.L."/>
            <person name="Peng Y."/>
            <person name="Rokas A."/>
            <person name="Rosa C.A."/>
            <person name="Scheuner C."/>
            <person name="Sibirny A.A."/>
            <person name="Slot J.C."/>
            <person name="Stielow J.B."/>
            <person name="Sun H."/>
            <person name="Kurtzman C.P."/>
            <person name="Blackwell M."/>
            <person name="Grigoriev I.V."/>
            <person name="Jeffries T.W."/>
        </authorList>
    </citation>
    <scope>NUCLEOTIDE SEQUENCE [LARGE SCALE GENOMIC DNA]</scope>
    <source>
        <strain evidence="1 2">NRRL Y-11557</strain>
    </source>
</reference>
<dbReference type="OrthoDB" id="10044727at2759"/>
<dbReference type="STRING" id="675824.A0A1E3Q3R2"/>
<sequence>MYPRFHCECNFIERVWGETKRRARLDCDYSYSSLKQRVPVILDTIPVEKIRKFARRSWRFIEAYTRKDNGSCLGGRKAAYIVKTYKSHRRLPVTMDFSEYNEAEQYMPEEEE</sequence>
<dbReference type="EMBL" id="KV454297">
    <property type="protein sequence ID" value="ODQ71802.1"/>
    <property type="molecule type" value="Genomic_DNA"/>
</dbReference>
<gene>
    <name evidence="1" type="ORF">LIPSTDRAFT_5026</name>
</gene>